<keyword evidence="2" id="KW-0040">ANK repeat</keyword>
<dbReference type="SMART" id="SM00248">
    <property type="entry name" value="ANK"/>
    <property type="match status" value="5"/>
</dbReference>
<keyword evidence="1" id="KW-0677">Repeat</keyword>
<protein>
    <submittedName>
        <fullName evidence="4">Uncharacterized protein</fullName>
    </submittedName>
</protein>
<dbReference type="GO" id="GO:0005829">
    <property type="term" value="C:cytosol"/>
    <property type="evidence" value="ECO:0007669"/>
    <property type="project" value="TreeGrafter"/>
</dbReference>
<reference evidence="4" key="1">
    <citation type="submission" date="2020-11" db="EMBL/GenBank/DDBJ databases">
        <authorList>
            <person name="Tran Van P."/>
        </authorList>
    </citation>
    <scope>NUCLEOTIDE SEQUENCE</scope>
</reference>
<dbReference type="Pfam" id="PF12796">
    <property type="entry name" value="Ank_2"/>
    <property type="match status" value="1"/>
</dbReference>
<accession>A0A7R8W239</accession>
<evidence type="ECO:0000256" key="3">
    <source>
        <dbReference type="SAM" id="MobiDB-lite"/>
    </source>
</evidence>
<dbReference type="EMBL" id="OB660191">
    <property type="protein sequence ID" value="CAD7223382.1"/>
    <property type="molecule type" value="Genomic_DNA"/>
</dbReference>
<dbReference type="Gene3D" id="1.25.40.20">
    <property type="entry name" value="Ankyrin repeat-containing domain"/>
    <property type="match status" value="1"/>
</dbReference>
<dbReference type="InterPro" id="IPR036770">
    <property type="entry name" value="Ankyrin_rpt-contain_sf"/>
</dbReference>
<feature type="region of interest" description="Disordered" evidence="3">
    <location>
        <begin position="364"/>
        <end position="393"/>
    </location>
</feature>
<evidence type="ECO:0000313" key="4">
    <source>
        <dbReference type="EMBL" id="CAD7223382.1"/>
    </source>
</evidence>
<proteinExistence type="predicted"/>
<sequence>MYRRRDTPRLRIPEDVPAHVKEDKDLLSSGTCDSGIFSSSSVELSSGTLDSFSSRALESFSRNASEDDSDSSKLERGNYERMDSGIDVCSCPVSAQTSHVDESKKHAKVVASFQHESSKPRVPSPTLDDVEKEIFRRDENGETELHRSIRRGAQEAVFSTIRFASSSSCLDIRNNYRQTALHLAVASKLPLVVRRLIIAGAHPDLQDINGNSPLHLASIVGDFDTMIQLLRPISSEEQRKMMHRYKLPTLLAYRGIKLDAINFEGMAAVHLATLRGHINLLPLLKDYRADFNAQEGLCGRTPLHMAAEAGQEEMIRILVTYCGALCDVETYNGLEPYASATLNGHYNSADLLEAFGADPYVPHSIDEDTASDDEGDEMEGLQEFSRAVGIPAN</sequence>
<dbReference type="PANTHER" id="PTHR46680:SF3">
    <property type="entry name" value="NF-KAPPA-B INHIBITOR CACTUS"/>
    <property type="match status" value="1"/>
</dbReference>
<name>A0A7R8W239_9CRUS</name>
<dbReference type="InterPro" id="IPR051070">
    <property type="entry name" value="NF-kappa-B_inhibitor"/>
</dbReference>
<dbReference type="GO" id="GO:0051059">
    <property type="term" value="F:NF-kappaB binding"/>
    <property type="evidence" value="ECO:0007669"/>
    <property type="project" value="TreeGrafter"/>
</dbReference>
<dbReference type="PROSITE" id="PS50297">
    <property type="entry name" value="ANK_REP_REGION"/>
    <property type="match status" value="3"/>
</dbReference>
<dbReference type="AlphaFoldDB" id="A0A7R8W239"/>
<dbReference type="InterPro" id="IPR002110">
    <property type="entry name" value="Ankyrin_rpt"/>
</dbReference>
<dbReference type="GO" id="GO:0071356">
    <property type="term" value="P:cellular response to tumor necrosis factor"/>
    <property type="evidence" value="ECO:0007669"/>
    <property type="project" value="TreeGrafter"/>
</dbReference>
<organism evidence="4">
    <name type="scientific">Cyprideis torosa</name>
    <dbReference type="NCBI Taxonomy" id="163714"/>
    <lineage>
        <taxon>Eukaryota</taxon>
        <taxon>Metazoa</taxon>
        <taxon>Ecdysozoa</taxon>
        <taxon>Arthropoda</taxon>
        <taxon>Crustacea</taxon>
        <taxon>Oligostraca</taxon>
        <taxon>Ostracoda</taxon>
        <taxon>Podocopa</taxon>
        <taxon>Podocopida</taxon>
        <taxon>Cytherocopina</taxon>
        <taxon>Cytheroidea</taxon>
        <taxon>Cytherideidae</taxon>
        <taxon>Cyprideis</taxon>
    </lineage>
</organism>
<dbReference type="PROSITE" id="PS50088">
    <property type="entry name" value="ANK_REPEAT"/>
    <property type="match status" value="4"/>
</dbReference>
<evidence type="ECO:0000256" key="2">
    <source>
        <dbReference type="ARBA" id="ARBA00023043"/>
    </source>
</evidence>
<dbReference type="Pfam" id="PF00023">
    <property type="entry name" value="Ank"/>
    <property type="match status" value="1"/>
</dbReference>
<feature type="compositionally biased region" description="Acidic residues" evidence="3">
    <location>
        <begin position="367"/>
        <end position="380"/>
    </location>
</feature>
<dbReference type="PANTHER" id="PTHR46680">
    <property type="entry name" value="NF-KAPPA-B INHIBITOR ALPHA"/>
    <property type="match status" value="1"/>
</dbReference>
<gene>
    <name evidence="4" type="ORF">CTOB1V02_LOCUS1367</name>
</gene>
<evidence type="ECO:0000256" key="1">
    <source>
        <dbReference type="ARBA" id="ARBA00022737"/>
    </source>
</evidence>
<dbReference type="SUPFAM" id="SSF48403">
    <property type="entry name" value="Ankyrin repeat"/>
    <property type="match status" value="1"/>
</dbReference>
<dbReference type="OrthoDB" id="20727at2759"/>